<evidence type="ECO:0000313" key="2">
    <source>
        <dbReference type="Proteomes" id="UP000887574"/>
    </source>
</evidence>
<evidence type="ECO:0000256" key="1">
    <source>
        <dbReference type="SAM" id="MobiDB-lite"/>
    </source>
</evidence>
<sequence length="95" mass="10324">MMSSRIGKNRQRSSSNHLLTPTNLCGQPVSSSSSWLTGQRDPTTSGTTIFKELQLIPIHTKCYLAAARCETDTKPGLIYPLTPGCGSFASEEILH</sequence>
<dbReference type="Proteomes" id="UP000887574">
    <property type="component" value="Unplaced"/>
</dbReference>
<dbReference type="AlphaFoldDB" id="A0A915EMT1"/>
<name>A0A915EMT1_9BILA</name>
<keyword evidence="2" id="KW-1185">Reference proteome</keyword>
<proteinExistence type="predicted"/>
<accession>A0A915EMT1</accession>
<feature type="compositionally biased region" description="Polar residues" evidence="1">
    <location>
        <begin position="12"/>
        <end position="42"/>
    </location>
</feature>
<reference evidence="3" key="1">
    <citation type="submission" date="2022-11" db="UniProtKB">
        <authorList>
            <consortium name="WormBaseParasite"/>
        </authorList>
    </citation>
    <scope>IDENTIFICATION</scope>
</reference>
<dbReference type="WBParaSite" id="jg759">
    <property type="protein sequence ID" value="jg759"/>
    <property type="gene ID" value="jg759"/>
</dbReference>
<organism evidence="2 3">
    <name type="scientific">Ditylenchus dipsaci</name>
    <dbReference type="NCBI Taxonomy" id="166011"/>
    <lineage>
        <taxon>Eukaryota</taxon>
        <taxon>Metazoa</taxon>
        <taxon>Ecdysozoa</taxon>
        <taxon>Nematoda</taxon>
        <taxon>Chromadorea</taxon>
        <taxon>Rhabditida</taxon>
        <taxon>Tylenchina</taxon>
        <taxon>Tylenchomorpha</taxon>
        <taxon>Sphaerularioidea</taxon>
        <taxon>Anguinidae</taxon>
        <taxon>Anguininae</taxon>
        <taxon>Ditylenchus</taxon>
    </lineage>
</organism>
<feature type="region of interest" description="Disordered" evidence="1">
    <location>
        <begin position="1"/>
        <end position="42"/>
    </location>
</feature>
<protein>
    <submittedName>
        <fullName evidence="3">Uncharacterized protein</fullName>
    </submittedName>
</protein>
<evidence type="ECO:0000313" key="3">
    <source>
        <dbReference type="WBParaSite" id="jg759"/>
    </source>
</evidence>